<dbReference type="Pfam" id="PF02678">
    <property type="entry name" value="Pirin"/>
    <property type="match status" value="1"/>
</dbReference>
<dbReference type="InterPro" id="IPR014710">
    <property type="entry name" value="RmlC-like_jellyroll"/>
</dbReference>
<dbReference type="Proteomes" id="UP000035021">
    <property type="component" value="Unassembled WGS sequence"/>
</dbReference>
<evidence type="ECO:0000313" key="5">
    <source>
        <dbReference type="EMBL" id="GAC85309.1"/>
    </source>
</evidence>
<proteinExistence type="inferred from homology"/>
<protein>
    <submittedName>
        <fullName evidence="5">Pirin family protein</fullName>
    </submittedName>
</protein>
<gene>
    <name evidence="5" type="ORF">GP2_033_00430</name>
</gene>
<dbReference type="InterPro" id="IPR012093">
    <property type="entry name" value="Pirin"/>
</dbReference>
<feature type="domain" description="Pirin N-terminal" evidence="3">
    <location>
        <begin position="76"/>
        <end position="150"/>
    </location>
</feature>
<dbReference type="InterPro" id="IPR003829">
    <property type="entry name" value="Pirin_N_dom"/>
</dbReference>
<reference evidence="5 6" key="1">
    <citation type="submission" date="2013-02" db="EMBL/GenBank/DDBJ databases">
        <title>Whole genome shotgun sequence of Gordonia paraffinivorans NBRC 108238.</title>
        <authorList>
            <person name="Isaki-Nakamura S."/>
            <person name="Hosoyama A."/>
            <person name="Tsuchikane K."/>
            <person name="Ando Y."/>
            <person name="Baba S."/>
            <person name="Ohji S."/>
            <person name="Hamada M."/>
            <person name="Tamura T."/>
            <person name="Yamazoe A."/>
            <person name="Yamazaki S."/>
            <person name="Fujita N."/>
        </authorList>
    </citation>
    <scope>NUCLEOTIDE SEQUENCE [LARGE SCALE GENOMIC DNA]</scope>
    <source>
        <strain evidence="5 6">NBRC 108238</strain>
    </source>
</reference>
<evidence type="ECO:0000259" key="4">
    <source>
        <dbReference type="Pfam" id="PF05726"/>
    </source>
</evidence>
<comment type="similarity">
    <text evidence="1 2">Belongs to the pirin family.</text>
</comment>
<dbReference type="EMBL" id="BAOQ01000033">
    <property type="protein sequence ID" value="GAC85309.1"/>
    <property type="molecule type" value="Genomic_DNA"/>
</dbReference>
<dbReference type="InterPro" id="IPR008778">
    <property type="entry name" value="Pirin_C_dom"/>
</dbReference>
<dbReference type="Pfam" id="PF05726">
    <property type="entry name" value="Pirin_C"/>
    <property type="match status" value="1"/>
</dbReference>
<dbReference type="Gene3D" id="2.60.120.10">
    <property type="entry name" value="Jelly Rolls"/>
    <property type="match status" value="2"/>
</dbReference>
<feature type="domain" description="Pirin C-terminal" evidence="4">
    <location>
        <begin position="218"/>
        <end position="319"/>
    </location>
</feature>
<evidence type="ECO:0000256" key="1">
    <source>
        <dbReference type="ARBA" id="ARBA00008416"/>
    </source>
</evidence>
<accession>A0ABQ0IP25</accession>
<evidence type="ECO:0000313" key="6">
    <source>
        <dbReference type="Proteomes" id="UP000035021"/>
    </source>
</evidence>
<dbReference type="SUPFAM" id="SSF51182">
    <property type="entry name" value="RmlC-like cupins"/>
    <property type="match status" value="1"/>
</dbReference>
<evidence type="ECO:0000256" key="2">
    <source>
        <dbReference type="RuleBase" id="RU003457"/>
    </source>
</evidence>
<sequence>MTFTEQSRPATPTAPAGRVVDLGHPWRGVGPFLFAAHHVDAYPAGNEQMGPATGVADRELGSDFGHPSGWNMYHGRTVPGFPAHPHRGFETITIVRRGVVDHADSTGASARYGDGDVQWVTAGRGVSHSEMFPLLDTDSDNPFELYQIWLNLPARDKTADPEFTMQWREDIPVVTRGEDGSRAVLRVVAGRFDDATALAPPTHSWAADPASDVAIWLVDLEPGAVIDLPAADAGTARLLYVHGTGAGVEIDGVAVGSGQGFEQSRPAALHVVNGDSPATILVLQGAEIGEPVVQYGPFVMNSAEEIQQAFDDYRRTGFGGWPWPSDAPVHARSETRFARYPDGRVERPRH</sequence>
<organism evidence="5 6">
    <name type="scientific">Gordonia paraffinivorans NBRC 108238</name>
    <dbReference type="NCBI Taxonomy" id="1223543"/>
    <lineage>
        <taxon>Bacteria</taxon>
        <taxon>Bacillati</taxon>
        <taxon>Actinomycetota</taxon>
        <taxon>Actinomycetes</taxon>
        <taxon>Mycobacteriales</taxon>
        <taxon>Gordoniaceae</taxon>
        <taxon>Gordonia</taxon>
    </lineage>
</organism>
<dbReference type="PANTHER" id="PTHR13903:SF8">
    <property type="entry name" value="PIRIN"/>
    <property type="match status" value="1"/>
</dbReference>
<comment type="caution">
    <text evidence="5">The sequence shown here is derived from an EMBL/GenBank/DDBJ whole genome shotgun (WGS) entry which is preliminary data.</text>
</comment>
<dbReference type="RefSeq" id="WP_006901531.1">
    <property type="nucleotide sequence ID" value="NZ_BAOQ01000033.1"/>
</dbReference>
<evidence type="ECO:0000259" key="3">
    <source>
        <dbReference type="Pfam" id="PF02678"/>
    </source>
</evidence>
<dbReference type="PANTHER" id="PTHR13903">
    <property type="entry name" value="PIRIN-RELATED"/>
    <property type="match status" value="1"/>
</dbReference>
<dbReference type="InterPro" id="IPR011051">
    <property type="entry name" value="RmlC_Cupin_sf"/>
</dbReference>
<keyword evidence="6" id="KW-1185">Reference proteome</keyword>
<name>A0ABQ0IP25_9ACTN</name>